<evidence type="ECO:0000313" key="3">
    <source>
        <dbReference type="Proteomes" id="UP000788426"/>
    </source>
</evidence>
<sequence length="410" mass="44869">MKKQLLFGALALAFCVSSCDNNDNPTPNPTPQKGAFDATMLISTTVVNPDGTSGKCYVQAINDTTAMTIDNSRAIPGGFGNPFTVQGKNIYIFPDYMGTSKAELTRYQLDKNHQFVKQGTLALPANSATSQVLEVNDSIAYLSCQNLGKLLVFNFNKMQMRGEIDLNSYAQDGLRVGPSCMVQRDGKVFVALSQFDANWMPHKNSVEFALIDAKTHKAEKLIKNETIGMSFPTRPITNGTLFVDEKGDIYFSCLGSFGFIPEFHAGFGRIKKGETEIDATYKIRLDETNIAGLDKKGDYVAAMQYAGNGKAYTYISVSALDPKALANPYSAIIACPVEVDLYNRTLTLIKDLPISNPHSIAIGKYKDLVVYGCGNATSTGFYYFNTTTRKAWGPVIKTVGNPSSIFFMKD</sequence>
<keyword evidence="1" id="KW-0732">Signal</keyword>
<accession>A0ABS6YEG2</accession>
<evidence type="ECO:0000313" key="2">
    <source>
        <dbReference type="EMBL" id="MBW4769952.1"/>
    </source>
</evidence>
<dbReference type="Proteomes" id="UP000788426">
    <property type="component" value="Unassembled WGS sequence"/>
</dbReference>
<organism evidence="2 3">
    <name type="scientific">Hoylesella nanceiensis</name>
    <dbReference type="NCBI Taxonomy" id="425941"/>
    <lineage>
        <taxon>Bacteria</taxon>
        <taxon>Pseudomonadati</taxon>
        <taxon>Bacteroidota</taxon>
        <taxon>Bacteroidia</taxon>
        <taxon>Bacteroidales</taxon>
        <taxon>Prevotellaceae</taxon>
        <taxon>Hoylesella</taxon>
    </lineage>
</organism>
<keyword evidence="3" id="KW-1185">Reference proteome</keyword>
<evidence type="ECO:0008006" key="4">
    <source>
        <dbReference type="Google" id="ProtNLM"/>
    </source>
</evidence>
<reference evidence="2 3" key="1">
    <citation type="submission" date="2021-07" db="EMBL/GenBank/DDBJ databases">
        <title>Genomic diversity and antimicrobial resistance of Prevotella spp. isolated from chronic lung disease airways.</title>
        <authorList>
            <person name="Webb K.A."/>
            <person name="Olagoke O.S."/>
            <person name="Baird T."/>
            <person name="Neill J."/>
            <person name="Pham A."/>
            <person name="Wells T.J."/>
            <person name="Ramsay K.A."/>
            <person name="Bell S.C."/>
            <person name="Sarovich D.S."/>
            <person name="Price E.P."/>
        </authorList>
    </citation>
    <scope>NUCLEOTIDE SEQUENCE [LARGE SCALE GENOMIC DNA]</scope>
    <source>
        <strain evidence="2 3">SCHI0011.S.12</strain>
    </source>
</reference>
<dbReference type="EMBL" id="JAHXCT010000007">
    <property type="protein sequence ID" value="MBW4769952.1"/>
    <property type="molecule type" value="Genomic_DNA"/>
</dbReference>
<evidence type="ECO:0000256" key="1">
    <source>
        <dbReference type="SAM" id="SignalP"/>
    </source>
</evidence>
<name>A0ABS6YEG2_9BACT</name>
<proteinExistence type="predicted"/>
<comment type="caution">
    <text evidence="2">The sequence shown here is derived from an EMBL/GenBank/DDBJ whole genome shotgun (WGS) entry which is preliminary data.</text>
</comment>
<dbReference type="RefSeq" id="WP_219482088.1">
    <property type="nucleotide sequence ID" value="NZ_CALBAQ010000003.1"/>
</dbReference>
<protein>
    <recommendedName>
        <fullName evidence="4">Lipoprotein</fullName>
    </recommendedName>
</protein>
<feature type="signal peptide" evidence="1">
    <location>
        <begin position="1"/>
        <end position="22"/>
    </location>
</feature>
<feature type="chain" id="PRO_5045521982" description="Lipoprotein" evidence="1">
    <location>
        <begin position="23"/>
        <end position="410"/>
    </location>
</feature>
<gene>
    <name evidence="2" type="ORF">KZO38_09330</name>
</gene>